<organism evidence="2 3">
    <name type="scientific">Flaviflagellibacter deserti</name>
    <dbReference type="NCBI Taxonomy" id="2267266"/>
    <lineage>
        <taxon>Bacteria</taxon>
        <taxon>Pseudomonadati</taxon>
        <taxon>Pseudomonadota</taxon>
        <taxon>Alphaproteobacteria</taxon>
        <taxon>Hyphomicrobiales</taxon>
        <taxon>Flaviflagellibacter</taxon>
    </lineage>
</organism>
<evidence type="ECO:0000313" key="3">
    <source>
        <dbReference type="Proteomes" id="UP001595796"/>
    </source>
</evidence>
<protein>
    <submittedName>
        <fullName evidence="2">DUF6894 family protein</fullName>
    </submittedName>
</protein>
<reference evidence="3" key="1">
    <citation type="journal article" date="2019" name="Int. J. Syst. Evol. Microbiol.">
        <title>The Global Catalogue of Microorganisms (GCM) 10K type strain sequencing project: providing services to taxonomists for standard genome sequencing and annotation.</title>
        <authorList>
            <consortium name="The Broad Institute Genomics Platform"/>
            <consortium name="The Broad Institute Genome Sequencing Center for Infectious Disease"/>
            <person name="Wu L."/>
            <person name="Ma J."/>
        </authorList>
    </citation>
    <scope>NUCLEOTIDE SEQUENCE [LARGE SCALE GENOMIC DNA]</scope>
    <source>
        <strain evidence="3">CGMCC 1.16444</strain>
    </source>
</reference>
<feature type="domain" description="DUF6894" evidence="1">
    <location>
        <begin position="3"/>
        <end position="70"/>
    </location>
</feature>
<evidence type="ECO:0000259" key="1">
    <source>
        <dbReference type="Pfam" id="PF21834"/>
    </source>
</evidence>
<dbReference type="Proteomes" id="UP001595796">
    <property type="component" value="Unassembled WGS sequence"/>
</dbReference>
<evidence type="ECO:0000313" key="2">
    <source>
        <dbReference type="EMBL" id="MFC5068878.1"/>
    </source>
</evidence>
<keyword evidence="3" id="KW-1185">Reference proteome</keyword>
<accession>A0ABV9Z4X3</accession>
<name>A0ABV9Z4X3_9HYPH</name>
<dbReference type="Pfam" id="PF21834">
    <property type="entry name" value="DUF6894"/>
    <property type="match status" value="1"/>
</dbReference>
<comment type="caution">
    <text evidence="2">The sequence shown here is derived from an EMBL/GenBank/DDBJ whole genome shotgun (WGS) entry which is preliminary data.</text>
</comment>
<gene>
    <name evidence="2" type="ORF">ACFPFW_12755</name>
</gene>
<dbReference type="EMBL" id="JBHSJF010000006">
    <property type="protein sequence ID" value="MFC5068878.1"/>
    <property type="molecule type" value="Genomic_DNA"/>
</dbReference>
<dbReference type="InterPro" id="IPR054189">
    <property type="entry name" value="DUF6894"/>
</dbReference>
<sequence>MQRFFFHVIDGTFGIDSEGTELLDLDAARSEAIRTAGEILRHAPQPVYDGTEWQMHVTDESTRTLLKLTFKMERCA</sequence>
<dbReference type="RefSeq" id="WP_114956887.1">
    <property type="nucleotide sequence ID" value="NZ_JBHSJF010000006.1"/>
</dbReference>
<proteinExistence type="predicted"/>